<feature type="compositionally biased region" description="Basic and acidic residues" evidence="2">
    <location>
        <begin position="424"/>
        <end position="443"/>
    </location>
</feature>
<comment type="caution">
    <text evidence="4">The sequence shown here is derived from an EMBL/GenBank/DDBJ whole genome shotgun (WGS) entry which is preliminary data.</text>
</comment>
<evidence type="ECO:0000256" key="2">
    <source>
        <dbReference type="SAM" id="MobiDB-lite"/>
    </source>
</evidence>
<feature type="compositionally biased region" description="Polar residues" evidence="2">
    <location>
        <begin position="350"/>
        <end position="362"/>
    </location>
</feature>
<feature type="compositionally biased region" description="Polar residues" evidence="2">
    <location>
        <begin position="187"/>
        <end position="210"/>
    </location>
</feature>
<organism evidence="4 5">
    <name type="scientific">Pieris macdunnoughi</name>
    <dbReference type="NCBI Taxonomy" id="345717"/>
    <lineage>
        <taxon>Eukaryota</taxon>
        <taxon>Metazoa</taxon>
        <taxon>Ecdysozoa</taxon>
        <taxon>Arthropoda</taxon>
        <taxon>Hexapoda</taxon>
        <taxon>Insecta</taxon>
        <taxon>Pterygota</taxon>
        <taxon>Neoptera</taxon>
        <taxon>Endopterygota</taxon>
        <taxon>Lepidoptera</taxon>
        <taxon>Glossata</taxon>
        <taxon>Ditrysia</taxon>
        <taxon>Papilionoidea</taxon>
        <taxon>Pieridae</taxon>
        <taxon>Pierinae</taxon>
        <taxon>Pieris</taxon>
    </lineage>
</organism>
<feature type="region of interest" description="Disordered" evidence="2">
    <location>
        <begin position="273"/>
        <end position="461"/>
    </location>
</feature>
<feature type="region of interest" description="Disordered" evidence="2">
    <location>
        <begin position="673"/>
        <end position="740"/>
    </location>
</feature>
<sequence length="1464" mass="169965">MMITIHGLPSNVKYHDLKAVIKQECNVTDFILDNLLPEGNGLKKVRMGLANDSEGNHLIKILNGYNFSGYILQVTAFNKPASFQSEQQNAFPDYSRVDPWNNQAQWSSAQQQQQNQHNYQQINSYAPSNVINQPPRAQYDQRTSILDRIGPPSQGFPVTSKTSPHTVSQDSSQPSRGFLRSVELIDTSHNVPQRQDNFVGTHNRPATINKDNFRGRQYNSPPEQNLEHYQQSWGQQVPKQDVLPKNPRTAYDTPSQDKRAPIKDAIKDMSFKEKHQFQGRAQDISSQERIDSSRRNIPSSDIHLSHPRRFSPPERRVSPNARRTSPQRSGRASSPSYRPVIPDSQYRAFQESQSYRASSPSNRQAQSGRRSSPGRRMSPADQRISPFSRSMSMQGRQVSPSRRRISPGRKMSPTGRGRARHSPMRKEAMDERNISGRREDMRRTSPKRPGQERYSPSRNFGDTRLAKQVRPAYDSALDSKQATYSGGFRKNENVRYATKGREERADPWSNRVGEHNKSHPEDRRDMGRMAKFELPRSIEHSRVMEDEVKRSSSRNRESRSPRRDRSPIRDRFKRHSPSPRSPRRSWALEKRRSPEDAEVPPPPIWPGQDHNAIKDIREKRKPYPTQAQASRGPTWDMNKYEPTIDERREIRTTADDRRVFERASTSIQVRKDLDKWKPIGNDSPKLSPPRYKPEENERALRKRDIEIRHQDHRMQDNERKIRPERKEFEEPRRDDERHYKTAFTDASELSKIKEELTRRIEKKSEILKKQEELQKEIEDVYNRAAEFTKKAEYRKGDRRHDDYNEQRKRDDLDPKEFDLPTLTRLKEERRERYYEREDTRPESRDKISRHEDSRADDGGEKRNKACEAITDKILEKFGGMLPKDILLRVQKEMKLAVRKILNRMFGDEDVSFIEMIIKFNSKHSTKDEEDIYDRVLSSFPYQFKNIKRPAKDEPSEIAAKIPKTSPISNVEKDVEATPSYQTQNWHYSYGTQQVGQIPTAAFIAPQYMFPYPTFFPGYTDVPQSVKMEIKSDSEGYALFLCKDDFQPINGYEADLLKNYIINQISQVSQNGQGWSPDCTLKGLQSPFRYEVRTRDTASRDWLLGVDFSKLTGFKILVYTKEELWYERAAIWLPGHSRCRIEPLEKLKLQNKGLKSINIGTWKVVKKVVTARGTRIYVDMPPSSARALENHKMMLSYELQKVNVFLKAVAVDKDAFDAGLKENSFNSDAIPQSPMPSLPNNPNAVQFCETGDKPVSLAIARKIKDSIVYHLFKYLQGGGSSRTDFVKYGLTVAGYFGVIPENDESKRWLTTFEFRHINNQPIIVVGANDYQSRFIKMFILIPGEQLCNSALVLERLRVSNQGVKGINFNKWQYRKMEYHKVPRQSTYEFDMDLDSIERIAHLKFQLDYVVNGVEKVVTVKSQYPEFKLREIIQKYKDENIDKYDVANMELASGSESESDEVVCLG</sequence>
<name>A0A821XW30_9NEOP</name>
<feature type="region of interest" description="Disordered" evidence="2">
    <location>
        <begin position="146"/>
        <end position="261"/>
    </location>
</feature>
<dbReference type="EMBL" id="CAJOBZ010000069">
    <property type="protein sequence ID" value="CAF4944635.1"/>
    <property type="molecule type" value="Genomic_DNA"/>
</dbReference>
<feature type="compositionally biased region" description="Polar residues" evidence="2">
    <location>
        <begin position="156"/>
        <end position="175"/>
    </location>
</feature>
<feature type="compositionally biased region" description="Polar residues" evidence="2">
    <location>
        <begin position="321"/>
        <end position="336"/>
    </location>
</feature>
<keyword evidence="1" id="KW-0175">Coiled coil</keyword>
<feature type="compositionally biased region" description="Basic and acidic residues" evidence="2">
    <location>
        <begin position="586"/>
        <end position="595"/>
    </location>
</feature>
<feature type="compositionally biased region" description="Basic residues" evidence="2">
    <location>
        <begin position="571"/>
        <end position="583"/>
    </location>
</feature>
<feature type="region of interest" description="Disordered" evidence="2">
    <location>
        <begin position="495"/>
        <end position="649"/>
    </location>
</feature>
<feature type="compositionally biased region" description="Basic and acidic residues" evidence="2">
    <location>
        <begin position="495"/>
        <end position="570"/>
    </location>
</feature>
<evidence type="ECO:0000313" key="5">
    <source>
        <dbReference type="Proteomes" id="UP000663880"/>
    </source>
</evidence>
<evidence type="ECO:0000313" key="4">
    <source>
        <dbReference type="EMBL" id="CAF4944635.1"/>
    </source>
</evidence>
<feature type="coiled-coil region" evidence="1">
    <location>
        <begin position="746"/>
        <end position="790"/>
    </location>
</feature>
<feature type="compositionally biased region" description="Low complexity" evidence="2">
    <location>
        <begin position="363"/>
        <end position="380"/>
    </location>
</feature>
<feature type="compositionally biased region" description="Polar residues" evidence="2">
    <location>
        <begin position="217"/>
        <end position="238"/>
    </location>
</feature>
<feature type="compositionally biased region" description="Basic and acidic residues" evidence="2">
    <location>
        <begin position="638"/>
        <end position="649"/>
    </location>
</feature>
<dbReference type="InterPro" id="IPR031961">
    <property type="entry name" value="DUF4780"/>
</dbReference>
<proteinExistence type="predicted"/>
<gene>
    <name evidence="4" type="ORF">PMACD_LOCUS15057</name>
</gene>
<keyword evidence="5" id="KW-1185">Reference proteome</keyword>
<dbReference type="OrthoDB" id="7430688at2759"/>
<accession>A0A821XW30</accession>
<feature type="region of interest" description="Disordered" evidence="2">
    <location>
        <begin position="795"/>
        <end position="863"/>
    </location>
</feature>
<evidence type="ECO:0000259" key="3">
    <source>
        <dbReference type="Pfam" id="PF16012"/>
    </source>
</evidence>
<feature type="domain" description="DUF4780" evidence="3">
    <location>
        <begin position="1092"/>
        <end position="1203"/>
    </location>
</feature>
<reference evidence="4" key="1">
    <citation type="submission" date="2021-02" db="EMBL/GenBank/DDBJ databases">
        <authorList>
            <person name="Steward A R."/>
        </authorList>
    </citation>
    <scope>NUCLEOTIDE SEQUENCE</scope>
</reference>
<dbReference type="Proteomes" id="UP000663880">
    <property type="component" value="Unassembled WGS sequence"/>
</dbReference>
<evidence type="ECO:0000256" key="1">
    <source>
        <dbReference type="SAM" id="Coils"/>
    </source>
</evidence>
<feature type="domain" description="DUF4780" evidence="3">
    <location>
        <begin position="1259"/>
        <end position="1410"/>
    </location>
</feature>
<feature type="compositionally biased region" description="Polar residues" evidence="2">
    <location>
        <begin position="385"/>
        <end position="400"/>
    </location>
</feature>
<feature type="compositionally biased region" description="Basic and acidic residues" evidence="2">
    <location>
        <begin position="691"/>
        <end position="739"/>
    </location>
</feature>
<protein>
    <recommendedName>
        <fullName evidence="3">DUF4780 domain-containing protein</fullName>
    </recommendedName>
</protein>
<dbReference type="Pfam" id="PF16012">
    <property type="entry name" value="DUF4780"/>
    <property type="match status" value="2"/>
</dbReference>